<gene>
    <name evidence="2" type="ORF">HMPREF2086_01359</name>
</gene>
<proteinExistence type="predicted"/>
<dbReference type="HOGENOM" id="CLU_012869_0_0_7"/>
<dbReference type="Proteomes" id="UP000018731">
    <property type="component" value="Unassembled WGS sequence"/>
</dbReference>
<dbReference type="EMBL" id="AZJI01000005">
    <property type="protein sequence ID" value="ETD23554.1"/>
    <property type="molecule type" value="Genomic_DNA"/>
</dbReference>
<evidence type="ECO:0000313" key="2">
    <source>
        <dbReference type="EMBL" id="ETD23554.1"/>
    </source>
</evidence>
<sequence length="780" mass="85793">MSQQMGSTSYAWNGYYRETRWYLQGAITGDTVTASFSSERFPTGEIANQRQWEKAYFYQGVFFQGLNARNTKIQLTNKNSNVPLFEVNSQNSNIKELEVQGNVSRNITINSSNIGTITTSAANTAYDMSIGSASSISSLSIGSNLNTLTIDGGSVIGSKLAGSGTIGTLNLGARNQAGSASIADTDFSSSTIGTLNILSYSLQLGNTTGTTITAGQGQIKVGANTVVGVATAGITVTRKPGDTVTANKIYYFNDLISGAKNSFNLTTNHVRAGSGFNMNLVSSGGRQGFIIVADASTTYGASMYRSLAMSNMRRNAMTQNILNTMTTKTFHSDRYYNQEVELRLLQYDLSRLTNRSSKFSKTTRKNQSKVDKVREKMAKLTLEQSKGQNLDKGYNNFEVIDQLDAIFIPYTGRRDWRFFALPYASNTWGYLGNAETIEWAGGALFGVQRNLRAAGIFGGYLGYEFANTKTQTAGADTTIQSNSLQAGLNYFKTFAITSKLWEGFIKANVRGGVDLPRIDFGSGSRLKLESDTKGVSLPLMWNIGAEVAGGITFYQFKRNSYVAPEVSLSYDMLSTLAAKTLKEQIYVGSAMTPGNDEFYNAFYWHLPQLGASVRYYKMWGNTFRTNLKVGLKYNMLNKQDVTVTLKAHRDNIAGGSKYGGEENATNAITLPAVYGNLAFDFIWMIKKNHELSFGYDGLFYASTFSKDRFNVKTDDWFNGVTTTLNFKYAYWFGGSDYVTDKDGNAVSRSIAEGKKSKKGKKSSKSKKSKKSKKKVYYIDG</sequence>
<protein>
    <submittedName>
        <fullName evidence="2">Uncharacterized protein</fullName>
    </submittedName>
</protein>
<dbReference type="STRING" id="1357400.HMPREF2086_01359"/>
<organism evidence="2 3">
    <name type="scientific">Helicobacter macacae MIT 99-5501</name>
    <dbReference type="NCBI Taxonomy" id="1357400"/>
    <lineage>
        <taxon>Bacteria</taxon>
        <taxon>Pseudomonadati</taxon>
        <taxon>Campylobacterota</taxon>
        <taxon>Epsilonproteobacteria</taxon>
        <taxon>Campylobacterales</taxon>
        <taxon>Helicobacteraceae</taxon>
        <taxon>Helicobacter</taxon>
    </lineage>
</organism>
<evidence type="ECO:0000313" key="3">
    <source>
        <dbReference type="Proteomes" id="UP000018731"/>
    </source>
</evidence>
<accession>V8C877</accession>
<dbReference type="AlphaFoldDB" id="V8C877"/>
<dbReference type="PATRIC" id="fig|1357400.3.peg.1821"/>
<feature type="region of interest" description="Disordered" evidence="1">
    <location>
        <begin position="749"/>
        <end position="780"/>
    </location>
</feature>
<keyword evidence="3" id="KW-1185">Reference proteome</keyword>
<comment type="caution">
    <text evidence="2">The sequence shown here is derived from an EMBL/GenBank/DDBJ whole genome shotgun (WGS) entry which is preliminary data.</text>
</comment>
<name>V8C877_9HELI</name>
<feature type="compositionally biased region" description="Basic residues" evidence="1">
    <location>
        <begin position="755"/>
        <end position="780"/>
    </location>
</feature>
<reference evidence="2 3" key="1">
    <citation type="journal article" date="2014" name="Genome Announc.">
        <title>Draft genome sequences of six enterohepatic helicobacter species isolated from humans and one from rhesus macaques.</title>
        <authorList>
            <person name="Shen Z."/>
            <person name="Sheh A."/>
            <person name="Young S.K."/>
            <person name="Abouelliel A."/>
            <person name="Ward D.V."/>
            <person name="Earl A.M."/>
            <person name="Fox J.G."/>
        </authorList>
    </citation>
    <scope>NUCLEOTIDE SEQUENCE [LARGE SCALE GENOMIC DNA]</scope>
    <source>
        <strain evidence="2 3">MIT 99-5501</strain>
    </source>
</reference>
<evidence type="ECO:0000256" key="1">
    <source>
        <dbReference type="SAM" id="MobiDB-lite"/>
    </source>
</evidence>